<reference evidence="3" key="1">
    <citation type="submission" date="2021-11" db="EMBL/GenBank/DDBJ databases">
        <authorList>
            <person name="Islam A."/>
            <person name="Islam S."/>
            <person name="Flora M.S."/>
            <person name="Rahman M."/>
            <person name="Ziaur R.M."/>
            <person name="Epstein J.H."/>
            <person name="Hassan M."/>
            <person name="Klassen M."/>
            <person name="Woodard K."/>
            <person name="Webb A."/>
            <person name="Webby R.J."/>
            <person name="El Zowalaty M.E."/>
        </authorList>
    </citation>
    <scope>NUCLEOTIDE SEQUENCE</scope>
    <source>
        <strain evidence="3">Pbs3</strain>
    </source>
</reference>
<feature type="region of interest" description="Disordered" evidence="2">
    <location>
        <begin position="784"/>
        <end position="815"/>
    </location>
</feature>
<evidence type="ECO:0000313" key="3">
    <source>
        <dbReference type="EMBL" id="CAH0478513.1"/>
    </source>
</evidence>
<evidence type="ECO:0000313" key="4">
    <source>
        <dbReference type="Proteomes" id="UP001160483"/>
    </source>
</evidence>
<name>A0AAU9LBM4_9STRA</name>
<evidence type="ECO:0000256" key="1">
    <source>
        <dbReference type="SAM" id="Coils"/>
    </source>
</evidence>
<sequence>MEKDLRDAYAALKLLRADLVKTRREKQSLEAFITHTKKTERLSSSAVETRANCEVQEMQSEDMNSQLWRLAFHYENQLQMERQKGVDAVQEQQTIKEKCERLEIQVALLKEEKLSLDKEKMQLKIKVAAHASTRSILTQQLKEKDDELLMWKRKEKLQCDQKTQEVVKENSASFRLTNEGKEKELSDEHQRQGLKVQQEKERLKLELHHETKHEVQDEDDRRERHVRTLRELEQYCIELERNCIELKAQVVDVESKRTADAKKHEKIMTEAEKQYATTMNIVEVKLVEVQNQFAVSEANQFTKLHEYEENLAEVLRKLRDQQESSDQHLHKLQCDLEAAQTQLGMSKAELDKEGKKHEKQLNCVLQQLHDQRHDNERYAMALCDLESKLSTTQKELGDSEINYLAQLKEYEEKLVKTLQMVSQHENAYRILALEKEARQQEACEARHSLKFRTEELLTCRSMLEERTQEHVRCMRQAQVQCESLETQLLLAEDRREPLGASKSAADSSTLKIFHGRTDDEIIAMSPWNSWSLLGSGIKEMADFVPQLQTVLGAMNDVLQLCQTHANALPVLSEQLQRNVASEKEQRPILSTALRLLRFAEMLKTRTTHNEFTVTVNIVQSFRKRVLDALALWYECDADNNDHREIRPVPTPKFTTTSRETALILQNWTNDRTKQLGVRRWLAQMEAYPGVPPLRGTSFNRILELPPGGCTLELDDMTVEVKDAFLLLVIPILKQNRALHVSVFTRYAGIYEATTKQSLGNEEVGIEKVWSMRIHVQSTVAQARSSPFTLSPSSRDSPSPLAPTSPTSSVTSSTSSTASSRLQIIQERLQYLHHNF</sequence>
<dbReference type="AlphaFoldDB" id="A0AAU9LBM4"/>
<feature type="compositionally biased region" description="Low complexity" evidence="2">
    <location>
        <begin position="790"/>
        <end position="815"/>
    </location>
</feature>
<dbReference type="EMBL" id="CAKKTJ010000258">
    <property type="protein sequence ID" value="CAH0478513.1"/>
    <property type="molecule type" value="Genomic_DNA"/>
</dbReference>
<gene>
    <name evidence="3" type="ORF">PBS003_LOCUS5206</name>
</gene>
<protein>
    <submittedName>
        <fullName evidence="3">Uncharacterized protein</fullName>
    </submittedName>
</protein>
<keyword evidence="1" id="KW-0175">Coiled coil</keyword>
<evidence type="ECO:0000256" key="2">
    <source>
        <dbReference type="SAM" id="MobiDB-lite"/>
    </source>
</evidence>
<proteinExistence type="predicted"/>
<feature type="region of interest" description="Disordered" evidence="2">
    <location>
        <begin position="170"/>
        <end position="193"/>
    </location>
</feature>
<feature type="coiled-coil region" evidence="1">
    <location>
        <begin position="222"/>
        <end position="256"/>
    </location>
</feature>
<dbReference type="Proteomes" id="UP001160483">
    <property type="component" value="Unassembled WGS sequence"/>
</dbReference>
<feature type="coiled-coil region" evidence="1">
    <location>
        <begin position="92"/>
        <end position="126"/>
    </location>
</feature>
<accession>A0AAU9LBM4</accession>
<feature type="compositionally biased region" description="Basic and acidic residues" evidence="2">
    <location>
        <begin position="178"/>
        <end position="193"/>
    </location>
</feature>
<comment type="caution">
    <text evidence="3">The sequence shown here is derived from an EMBL/GenBank/DDBJ whole genome shotgun (WGS) entry which is preliminary data.</text>
</comment>
<organism evidence="3 4">
    <name type="scientific">Peronospora belbahrii</name>
    <dbReference type="NCBI Taxonomy" id="622444"/>
    <lineage>
        <taxon>Eukaryota</taxon>
        <taxon>Sar</taxon>
        <taxon>Stramenopiles</taxon>
        <taxon>Oomycota</taxon>
        <taxon>Peronosporomycetes</taxon>
        <taxon>Peronosporales</taxon>
        <taxon>Peronosporaceae</taxon>
        <taxon>Peronospora</taxon>
    </lineage>
</organism>